<comment type="similarity">
    <text evidence="1">Belongs to the SUI1 family.</text>
</comment>
<proteinExistence type="inferred from homology"/>
<dbReference type="AlphaFoldDB" id="A0A6M5YHL2"/>
<evidence type="ECO:0000256" key="4">
    <source>
        <dbReference type="SAM" id="MobiDB-lite"/>
    </source>
</evidence>
<dbReference type="EMBL" id="CP053452">
    <property type="protein sequence ID" value="QJW92756.1"/>
    <property type="molecule type" value="Genomic_DNA"/>
</dbReference>
<dbReference type="InterPro" id="IPR005872">
    <property type="entry name" value="SUI1_arc_bac"/>
</dbReference>
<protein>
    <submittedName>
        <fullName evidence="7">Translation initiation factor SUI1-related protein</fullName>
    </submittedName>
</protein>
<sequence>MTIPTLSCMAKAKRIIRFQSASAATAGAAAVAFNTAAGRLGLPWTGVTSGDLASAEVLVPLDGPAPADWTGRVEKWAGGDPNDAVNGLIARLLGGSDEPLPPKPASASPPPAPKKVYTVKLGRETAGRKGKGVTVVWELPLNEDELKELATQLKNKCGTGGTAKDGRIEIQGDHRDKIAQELEKLGYKVKRAGG</sequence>
<accession>A0A6M5YHL2</accession>
<feature type="domain" description="SUI1" evidence="6">
    <location>
        <begin position="123"/>
        <end position="186"/>
    </location>
</feature>
<keyword evidence="8" id="KW-1185">Reference proteome</keyword>
<keyword evidence="2" id="KW-0810">Translation regulation</keyword>
<evidence type="ECO:0000259" key="6">
    <source>
        <dbReference type="PROSITE" id="PS50296"/>
    </source>
</evidence>
<dbReference type="GO" id="GO:0006417">
    <property type="term" value="P:regulation of translation"/>
    <property type="evidence" value="ECO:0007669"/>
    <property type="project" value="UniProtKB-KW"/>
</dbReference>
<keyword evidence="3" id="KW-0648">Protein biosynthesis</keyword>
<dbReference type="GO" id="GO:0003743">
    <property type="term" value="F:translation initiation factor activity"/>
    <property type="evidence" value="ECO:0007669"/>
    <property type="project" value="UniProtKB-KW"/>
</dbReference>
<dbReference type="GO" id="GO:0001731">
    <property type="term" value="P:formation of translation preinitiation complex"/>
    <property type="evidence" value="ECO:0007669"/>
    <property type="project" value="TreeGrafter"/>
</dbReference>
<reference evidence="8" key="1">
    <citation type="submission" date="2020-05" db="EMBL/GenBank/DDBJ databases">
        <title>Frigoriglobus tundricola gen. nov., sp. nov., a psychrotolerant cellulolytic planctomycete of the family Gemmataceae with two divergent copies of 16S rRNA gene.</title>
        <authorList>
            <person name="Kulichevskaya I.S."/>
            <person name="Ivanova A.A."/>
            <person name="Naumoff D.G."/>
            <person name="Beletsky A.V."/>
            <person name="Rijpstra W.I.C."/>
            <person name="Sinninghe Damste J.S."/>
            <person name="Mardanov A.V."/>
            <person name="Ravin N.V."/>
            <person name="Dedysh S.N."/>
        </authorList>
    </citation>
    <scope>NUCLEOTIDE SEQUENCE [LARGE SCALE GENOMIC DNA]</scope>
    <source>
        <strain evidence="8">PL17</strain>
    </source>
</reference>
<dbReference type="GO" id="GO:0002188">
    <property type="term" value="P:translation reinitiation"/>
    <property type="evidence" value="ECO:0007669"/>
    <property type="project" value="TreeGrafter"/>
</dbReference>
<dbReference type="CDD" id="cd11567">
    <property type="entry name" value="YciH_like"/>
    <property type="match status" value="1"/>
</dbReference>
<dbReference type="PANTHER" id="PTHR12789">
    <property type="entry name" value="DENSITY-REGULATED PROTEIN HOMOLOG"/>
    <property type="match status" value="1"/>
</dbReference>
<feature type="signal peptide" evidence="5">
    <location>
        <begin position="1"/>
        <end position="23"/>
    </location>
</feature>
<evidence type="ECO:0000313" key="7">
    <source>
        <dbReference type="EMBL" id="QJW92756.1"/>
    </source>
</evidence>
<organism evidence="7 8">
    <name type="scientific">Frigoriglobus tundricola</name>
    <dbReference type="NCBI Taxonomy" id="2774151"/>
    <lineage>
        <taxon>Bacteria</taxon>
        <taxon>Pseudomonadati</taxon>
        <taxon>Planctomycetota</taxon>
        <taxon>Planctomycetia</taxon>
        <taxon>Gemmatales</taxon>
        <taxon>Gemmataceae</taxon>
        <taxon>Frigoriglobus</taxon>
    </lineage>
</organism>
<dbReference type="Proteomes" id="UP000503447">
    <property type="component" value="Chromosome"/>
</dbReference>
<evidence type="ECO:0000256" key="3">
    <source>
        <dbReference type="ARBA" id="ARBA00022917"/>
    </source>
</evidence>
<feature type="region of interest" description="Disordered" evidence="4">
    <location>
        <begin position="93"/>
        <end position="113"/>
    </location>
</feature>
<feature type="chain" id="PRO_5026958124" evidence="5">
    <location>
        <begin position="24"/>
        <end position="194"/>
    </location>
</feature>
<dbReference type="InterPro" id="IPR036877">
    <property type="entry name" value="SUI1_dom_sf"/>
</dbReference>
<evidence type="ECO:0000256" key="1">
    <source>
        <dbReference type="ARBA" id="ARBA00005422"/>
    </source>
</evidence>
<keyword evidence="5" id="KW-0732">Signal</keyword>
<dbReference type="PANTHER" id="PTHR12789:SF0">
    <property type="entry name" value="DENSITY-REGULATED PROTEIN"/>
    <property type="match status" value="1"/>
</dbReference>
<evidence type="ECO:0000256" key="2">
    <source>
        <dbReference type="ARBA" id="ARBA00022845"/>
    </source>
</evidence>
<keyword evidence="7" id="KW-0396">Initiation factor</keyword>
<evidence type="ECO:0000256" key="5">
    <source>
        <dbReference type="SAM" id="SignalP"/>
    </source>
</evidence>
<dbReference type="InterPro" id="IPR050318">
    <property type="entry name" value="DENR/SUI1_TIF"/>
</dbReference>
<dbReference type="KEGG" id="ftj:FTUN_0253"/>
<evidence type="ECO:0000313" key="8">
    <source>
        <dbReference type="Proteomes" id="UP000503447"/>
    </source>
</evidence>
<name>A0A6M5YHL2_9BACT</name>
<dbReference type="InterPro" id="IPR001950">
    <property type="entry name" value="SUI1"/>
</dbReference>
<dbReference type="RefSeq" id="WP_227254701.1">
    <property type="nucleotide sequence ID" value="NZ_CP053452.2"/>
</dbReference>
<dbReference type="GO" id="GO:0003729">
    <property type="term" value="F:mRNA binding"/>
    <property type="evidence" value="ECO:0007669"/>
    <property type="project" value="TreeGrafter"/>
</dbReference>
<dbReference type="SUPFAM" id="SSF55159">
    <property type="entry name" value="eIF1-like"/>
    <property type="match status" value="1"/>
</dbReference>
<dbReference type="PROSITE" id="PS50296">
    <property type="entry name" value="SUI1"/>
    <property type="match status" value="1"/>
</dbReference>
<gene>
    <name evidence="7" type="ORF">FTUN_0253</name>
</gene>
<feature type="compositionally biased region" description="Pro residues" evidence="4">
    <location>
        <begin position="99"/>
        <end position="113"/>
    </location>
</feature>
<dbReference type="Gene3D" id="3.30.780.10">
    <property type="entry name" value="SUI1-like domain"/>
    <property type="match status" value="1"/>
</dbReference>
<dbReference type="Pfam" id="PF01253">
    <property type="entry name" value="SUI1"/>
    <property type="match status" value="1"/>
</dbReference>